<protein>
    <submittedName>
        <fullName evidence="8">Putative helicase with zinc finger domain 2</fullName>
    </submittedName>
</protein>
<keyword evidence="4 8" id="KW-0347">Helicase</keyword>
<gene>
    <name evidence="8" type="ORF">BSL78_20000</name>
</gene>
<feature type="domain" description="DNA2/NAM7 helicase helicase" evidence="6">
    <location>
        <begin position="108"/>
        <end position="236"/>
    </location>
</feature>
<dbReference type="InterPro" id="IPR050534">
    <property type="entry name" value="Coronavir_polyprotein_1ab"/>
</dbReference>
<dbReference type="Proteomes" id="UP000230750">
    <property type="component" value="Unassembled WGS sequence"/>
</dbReference>
<comment type="caution">
    <text evidence="8">The sequence shown here is derived from an EMBL/GenBank/DDBJ whole genome shotgun (WGS) entry which is preliminary data.</text>
</comment>
<keyword evidence="9" id="KW-1185">Reference proteome</keyword>
<evidence type="ECO:0000259" key="6">
    <source>
        <dbReference type="Pfam" id="PF13086"/>
    </source>
</evidence>
<evidence type="ECO:0000313" key="9">
    <source>
        <dbReference type="Proteomes" id="UP000230750"/>
    </source>
</evidence>
<evidence type="ECO:0000256" key="1">
    <source>
        <dbReference type="ARBA" id="ARBA00007913"/>
    </source>
</evidence>
<evidence type="ECO:0000256" key="5">
    <source>
        <dbReference type="ARBA" id="ARBA00022840"/>
    </source>
</evidence>
<dbReference type="Pfam" id="PF13087">
    <property type="entry name" value="AAA_12"/>
    <property type="match status" value="1"/>
</dbReference>
<accession>A0A2G8K559</accession>
<dbReference type="InterPro" id="IPR041679">
    <property type="entry name" value="DNA2/NAM7-like_C"/>
</dbReference>
<evidence type="ECO:0000256" key="2">
    <source>
        <dbReference type="ARBA" id="ARBA00022741"/>
    </source>
</evidence>
<comment type="similarity">
    <text evidence="1">Belongs to the DNA2/NAM7 helicase family.</text>
</comment>
<dbReference type="STRING" id="307972.A0A2G8K559"/>
<dbReference type="GO" id="GO:0043139">
    <property type="term" value="F:5'-3' DNA helicase activity"/>
    <property type="evidence" value="ECO:0007669"/>
    <property type="project" value="TreeGrafter"/>
</dbReference>
<name>A0A2G8K559_STIJA</name>
<evidence type="ECO:0000259" key="7">
    <source>
        <dbReference type="Pfam" id="PF13087"/>
    </source>
</evidence>
<proteinExistence type="inferred from homology"/>
<sequence>MYPNLNNNHVTIELLRGHGDSLEITSEDLEFLTIEFLQGHGGSLEVTSEDLEFFCSSSPLEDKTIAVYLQKYKTKKMKFVRVYSDFIEELDFPIPGVESAERKFTRDIEEVQKTDIQKDSLHHLIRSRSCKLSGKINQMYKTLKEGTLDPTLQNIRKYKSLVKNAKIKVLKEMEVILCTCSASGHFILKENLDILQCVIDEAGMCFELDTLVPLVCHTPKQVVLIGDHKQLRPIVQEPRVKQLGADISLMEKYQGTAHTLSIQYRMVRVAKYLVDQRKVKPEDVAILSQYKLQCNIIHKMLQKTHPKIKVQTIIKSQGSEWDYVLLSTVRSLPEDEIPETPGKSWRRTNLGFIEDENQMNVGITRAMQGLIIIGNRNLLKTCKIWRKLLEHFENIHAVIPADQFLAKGAQKTKKTSS</sequence>
<dbReference type="AlphaFoldDB" id="A0A2G8K559"/>
<dbReference type="PANTHER" id="PTHR43788">
    <property type="entry name" value="DNA2/NAM7 HELICASE FAMILY MEMBER"/>
    <property type="match status" value="1"/>
</dbReference>
<reference evidence="8 9" key="1">
    <citation type="journal article" date="2017" name="PLoS Biol.">
        <title>The sea cucumber genome provides insights into morphological evolution and visceral regeneration.</title>
        <authorList>
            <person name="Zhang X."/>
            <person name="Sun L."/>
            <person name="Yuan J."/>
            <person name="Sun Y."/>
            <person name="Gao Y."/>
            <person name="Zhang L."/>
            <person name="Li S."/>
            <person name="Dai H."/>
            <person name="Hamel J.F."/>
            <person name="Liu C."/>
            <person name="Yu Y."/>
            <person name="Liu S."/>
            <person name="Lin W."/>
            <person name="Guo K."/>
            <person name="Jin S."/>
            <person name="Xu P."/>
            <person name="Storey K.B."/>
            <person name="Huan P."/>
            <person name="Zhang T."/>
            <person name="Zhou Y."/>
            <person name="Zhang J."/>
            <person name="Lin C."/>
            <person name="Li X."/>
            <person name="Xing L."/>
            <person name="Huo D."/>
            <person name="Sun M."/>
            <person name="Wang L."/>
            <person name="Mercier A."/>
            <person name="Li F."/>
            <person name="Yang H."/>
            <person name="Xiang J."/>
        </authorList>
    </citation>
    <scope>NUCLEOTIDE SEQUENCE [LARGE SCALE GENOMIC DNA]</scope>
    <source>
        <strain evidence="8">Shaxun</strain>
        <tissue evidence="8">Muscle</tissue>
    </source>
</reference>
<evidence type="ECO:0000313" key="8">
    <source>
        <dbReference type="EMBL" id="PIK43144.1"/>
    </source>
</evidence>
<keyword evidence="2" id="KW-0547">Nucleotide-binding</keyword>
<evidence type="ECO:0000256" key="4">
    <source>
        <dbReference type="ARBA" id="ARBA00022806"/>
    </source>
</evidence>
<dbReference type="EMBL" id="MRZV01000871">
    <property type="protein sequence ID" value="PIK43144.1"/>
    <property type="molecule type" value="Genomic_DNA"/>
</dbReference>
<dbReference type="GO" id="GO:0005524">
    <property type="term" value="F:ATP binding"/>
    <property type="evidence" value="ECO:0007669"/>
    <property type="project" value="UniProtKB-KW"/>
</dbReference>
<dbReference type="InterPro" id="IPR027417">
    <property type="entry name" value="P-loop_NTPase"/>
</dbReference>
<feature type="domain" description="DNA2/NAM7 helicase-like C-terminal" evidence="7">
    <location>
        <begin position="270"/>
        <end position="376"/>
    </location>
</feature>
<dbReference type="InterPro" id="IPR047187">
    <property type="entry name" value="SF1_C_Upf1"/>
</dbReference>
<keyword evidence="3" id="KW-0378">Hydrolase</keyword>
<dbReference type="GO" id="GO:0016787">
    <property type="term" value="F:hydrolase activity"/>
    <property type="evidence" value="ECO:0007669"/>
    <property type="project" value="UniProtKB-KW"/>
</dbReference>
<dbReference type="PANTHER" id="PTHR43788:SF16">
    <property type="entry name" value="HELICASE WITH ZINC FINGER 2"/>
    <property type="match status" value="1"/>
</dbReference>
<dbReference type="InterPro" id="IPR041677">
    <property type="entry name" value="DNA2/NAM7_AAA_11"/>
</dbReference>
<dbReference type="OrthoDB" id="2285229at2759"/>
<dbReference type="CDD" id="cd18808">
    <property type="entry name" value="SF1_C_Upf1"/>
    <property type="match status" value="1"/>
</dbReference>
<dbReference type="SUPFAM" id="SSF52540">
    <property type="entry name" value="P-loop containing nucleoside triphosphate hydrolases"/>
    <property type="match status" value="1"/>
</dbReference>
<evidence type="ECO:0000256" key="3">
    <source>
        <dbReference type="ARBA" id="ARBA00022801"/>
    </source>
</evidence>
<dbReference type="Pfam" id="PF13086">
    <property type="entry name" value="AAA_11"/>
    <property type="match status" value="1"/>
</dbReference>
<keyword evidence="5" id="KW-0067">ATP-binding</keyword>
<dbReference type="Gene3D" id="3.40.50.300">
    <property type="entry name" value="P-loop containing nucleotide triphosphate hydrolases"/>
    <property type="match status" value="2"/>
</dbReference>
<organism evidence="8 9">
    <name type="scientific">Stichopus japonicus</name>
    <name type="common">Sea cucumber</name>
    <dbReference type="NCBI Taxonomy" id="307972"/>
    <lineage>
        <taxon>Eukaryota</taxon>
        <taxon>Metazoa</taxon>
        <taxon>Echinodermata</taxon>
        <taxon>Eleutherozoa</taxon>
        <taxon>Echinozoa</taxon>
        <taxon>Holothuroidea</taxon>
        <taxon>Aspidochirotacea</taxon>
        <taxon>Aspidochirotida</taxon>
        <taxon>Stichopodidae</taxon>
        <taxon>Apostichopus</taxon>
    </lineage>
</organism>